<dbReference type="PROSITE" id="PS51257">
    <property type="entry name" value="PROKAR_LIPOPROTEIN"/>
    <property type="match status" value="1"/>
</dbReference>
<evidence type="ECO:0000256" key="1">
    <source>
        <dbReference type="SAM" id="MobiDB-lite"/>
    </source>
</evidence>
<dbReference type="Proteomes" id="UP000762676">
    <property type="component" value="Unassembled WGS sequence"/>
</dbReference>
<accession>A0AAV4GT15</accession>
<dbReference type="AlphaFoldDB" id="A0AAV4GT15"/>
<protein>
    <submittedName>
        <fullName evidence="2">Uncharacterized protein</fullName>
    </submittedName>
</protein>
<evidence type="ECO:0000313" key="2">
    <source>
        <dbReference type="EMBL" id="GFR87485.1"/>
    </source>
</evidence>
<proteinExistence type="predicted"/>
<comment type="caution">
    <text evidence="2">The sequence shown here is derived from an EMBL/GenBank/DDBJ whole genome shotgun (WGS) entry which is preliminary data.</text>
</comment>
<dbReference type="EMBL" id="BMAT01008543">
    <property type="protein sequence ID" value="GFR87485.1"/>
    <property type="molecule type" value="Genomic_DNA"/>
</dbReference>
<reference evidence="2 3" key="1">
    <citation type="journal article" date="2021" name="Elife">
        <title>Chloroplast acquisition without the gene transfer in kleptoplastic sea slugs, Plakobranchus ocellatus.</title>
        <authorList>
            <person name="Maeda T."/>
            <person name="Takahashi S."/>
            <person name="Yoshida T."/>
            <person name="Shimamura S."/>
            <person name="Takaki Y."/>
            <person name="Nagai Y."/>
            <person name="Toyoda A."/>
            <person name="Suzuki Y."/>
            <person name="Arimoto A."/>
            <person name="Ishii H."/>
            <person name="Satoh N."/>
            <person name="Nishiyama T."/>
            <person name="Hasebe M."/>
            <person name="Maruyama T."/>
            <person name="Minagawa J."/>
            <person name="Obokata J."/>
            <person name="Shigenobu S."/>
        </authorList>
    </citation>
    <scope>NUCLEOTIDE SEQUENCE [LARGE SCALE GENOMIC DNA]</scope>
</reference>
<feature type="region of interest" description="Disordered" evidence="1">
    <location>
        <begin position="51"/>
        <end position="74"/>
    </location>
</feature>
<organism evidence="2 3">
    <name type="scientific">Elysia marginata</name>
    <dbReference type="NCBI Taxonomy" id="1093978"/>
    <lineage>
        <taxon>Eukaryota</taxon>
        <taxon>Metazoa</taxon>
        <taxon>Spiralia</taxon>
        <taxon>Lophotrochozoa</taxon>
        <taxon>Mollusca</taxon>
        <taxon>Gastropoda</taxon>
        <taxon>Heterobranchia</taxon>
        <taxon>Euthyneura</taxon>
        <taxon>Panpulmonata</taxon>
        <taxon>Sacoglossa</taxon>
        <taxon>Placobranchoidea</taxon>
        <taxon>Plakobranchidae</taxon>
        <taxon>Elysia</taxon>
    </lineage>
</organism>
<gene>
    <name evidence="2" type="ORF">ElyMa_004224800</name>
</gene>
<sequence>MRSKAHNALRWDSYCNRPGVVNLVGLGCGRSSNVRDCYSCELKVTTSLPLPPIPLPTPLPPRLPPPPPPPPPPSRLYAAAIPTTTLQTFPACSRLLSLQPFYCDRSAKA</sequence>
<name>A0AAV4GT15_9GAST</name>
<evidence type="ECO:0000313" key="3">
    <source>
        <dbReference type="Proteomes" id="UP000762676"/>
    </source>
</evidence>
<keyword evidence="3" id="KW-1185">Reference proteome</keyword>